<keyword evidence="4" id="KW-1185">Reference proteome</keyword>
<dbReference type="Gene3D" id="1.10.1660.10">
    <property type="match status" value="1"/>
</dbReference>
<reference evidence="4" key="1">
    <citation type="submission" date="2013-08" db="EMBL/GenBank/DDBJ databases">
        <title>Intrasporangium oryzae NRRL B-24470.</title>
        <authorList>
            <person name="Liu H."/>
            <person name="Wang G."/>
        </authorList>
    </citation>
    <scope>NUCLEOTIDE SEQUENCE [LARGE SCALE GENOMIC DNA]</scope>
    <source>
        <strain evidence="4">Q5-1</strain>
    </source>
</reference>
<dbReference type="PROSITE" id="PS50937">
    <property type="entry name" value="HTH_MERR_2"/>
    <property type="match status" value="1"/>
</dbReference>
<organism evidence="3 4">
    <name type="scientific">Intrasporangium chromatireducens Q5-1</name>
    <dbReference type="NCBI Taxonomy" id="584657"/>
    <lineage>
        <taxon>Bacteria</taxon>
        <taxon>Bacillati</taxon>
        <taxon>Actinomycetota</taxon>
        <taxon>Actinomycetes</taxon>
        <taxon>Micrococcales</taxon>
        <taxon>Intrasporangiaceae</taxon>
        <taxon>Intrasporangium</taxon>
    </lineage>
</organism>
<dbReference type="AlphaFoldDB" id="W9GS06"/>
<dbReference type="InterPro" id="IPR009061">
    <property type="entry name" value="DNA-bd_dom_put_sf"/>
</dbReference>
<keyword evidence="1" id="KW-0238">DNA-binding</keyword>
<dbReference type="PANTHER" id="PTHR30204:SF89">
    <property type="entry name" value="HTH MERR-TYPE DOMAIN-CONTAINING PROTEIN"/>
    <property type="match status" value="1"/>
</dbReference>
<evidence type="ECO:0000313" key="4">
    <source>
        <dbReference type="Proteomes" id="UP000019494"/>
    </source>
</evidence>
<dbReference type="Proteomes" id="UP000019494">
    <property type="component" value="Unassembled WGS sequence"/>
</dbReference>
<gene>
    <name evidence="3" type="ORF">N864_19570</name>
</gene>
<proteinExistence type="predicted"/>
<dbReference type="RefSeq" id="WP_034712188.1">
    <property type="nucleotide sequence ID" value="NZ_AWQS01000003.1"/>
</dbReference>
<dbReference type="SMART" id="SM00422">
    <property type="entry name" value="HTH_MERR"/>
    <property type="match status" value="1"/>
</dbReference>
<protein>
    <submittedName>
        <fullName evidence="3">MerR family transcriptional regulator</fullName>
    </submittedName>
</protein>
<dbReference type="Pfam" id="PF13411">
    <property type="entry name" value="MerR_1"/>
    <property type="match status" value="1"/>
</dbReference>
<sequence length="225" mass="24664">MAARLTIGRLLARLTDEFPDLTPSKVRFLEAEGLLTPERTPAGYRTYSEQDVERLHYILSAQRDRYWPLRVIKEALDALDRGLAEPEPGALPQAPVPVADPDVPDAATLRTRRPLTLTGPELRSASGLDRDTFHALESFGLLAPDADGHFGAHDLDIAVAAARLAEHGLEARHLRTFRNAADREIGLVEQVLATTRGDAREERSAQMLASCIALHVALVKAGIDR</sequence>
<name>W9GS06_9MICO</name>
<dbReference type="EMBL" id="AWQS01000003">
    <property type="protein sequence ID" value="EWT07847.1"/>
    <property type="molecule type" value="Genomic_DNA"/>
</dbReference>
<evidence type="ECO:0000313" key="3">
    <source>
        <dbReference type="EMBL" id="EWT07847.1"/>
    </source>
</evidence>
<feature type="domain" description="HTH merR-type" evidence="2">
    <location>
        <begin position="4"/>
        <end position="78"/>
    </location>
</feature>
<dbReference type="InterPro" id="IPR047057">
    <property type="entry name" value="MerR_fam"/>
</dbReference>
<comment type="caution">
    <text evidence="3">The sequence shown here is derived from an EMBL/GenBank/DDBJ whole genome shotgun (WGS) entry which is preliminary data.</text>
</comment>
<dbReference type="SUPFAM" id="SSF46955">
    <property type="entry name" value="Putative DNA-binding domain"/>
    <property type="match status" value="1"/>
</dbReference>
<dbReference type="PANTHER" id="PTHR30204">
    <property type="entry name" value="REDOX-CYCLING DRUG-SENSING TRANSCRIPTIONAL ACTIVATOR SOXR"/>
    <property type="match status" value="1"/>
</dbReference>
<accession>W9GS06</accession>
<dbReference type="GO" id="GO:0003700">
    <property type="term" value="F:DNA-binding transcription factor activity"/>
    <property type="evidence" value="ECO:0007669"/>
    <property type="project" value="InterPro"/>
</dbReference>
<dbReference type="GO" id="GO:0003677">
    <property type="term" value="F:DNA binding"/>
    <property type="evidence" value="ECO:0007669"/>
    <property type="project" value="UniProtKB-KW"/>
</dbReference>
<evidence type="ECO:0000256" key="1">
    <source>
        <dbReference type="ARBA" id="ARBA00023125"/>
    </source>
</evidence>
<dbReference type="OrthoDB" id="3191171at2"/>
<dbReference type="CDD" id="cd00592">
    <property type="entry name" value="HTH_MerR-like"/>
    <property type="match status" value="1"/>
</dbReference>
<dbReference type="InterPro" id="IPR000551">
    <property type="entry name" value="MerR-type_HTH_dom"/>
</dbReference>
<evidence type="ECO:0000259" key="2">
    <source>
        <dbReference type="PROSITE" id="PS50937"/>
    </source>
</evidence>